<keyword evidence="1" id="KW-1133">Transmembrane helix</keyword>
<reference evidence="2 4" key="1">
    <citation type="submission" date="2016-01" db="EMBL/GenBank/DDBJ databases">
        <title>Genome Sequences of Twelve Sporeforming Bacillus Species Isolated from Foods.</title>
        <authorList>
            <person name="Berendsen E.M."/>
            <person name="Wells-Bennik M.H."/>
            <person name="Krawcyk A.O."/>
            <person name="De Jong A."/>
            <person name="Holsappel S."/>
            <person name="Eijlander R.T."/>
            <person name="Kuipers O.P."/>
        </authorList>
    </citation>
    <scope>NUCLEOTIDE SEQUENCE [LARGE SCALE GENOMIC DNA]</scope>
    <source>
        <strain evidence="2 4">B4099</strain>
    </source>
</reference>
<protein>
    <submittedName>
        <fullName evidence="2">Uncharacterized protein</fullName>
    </submittedName>
</protein>
<reference evidence="3" key="2">
    <citation type="submission" date="2023-06" db="EMBL/GenBank/DDBJ databases">
        <title>Probiogenomic evaluation and L lactic producing Weizmannia coaggulans BKMTCR2-2 from tree bark.</title>
        <authorList>
            <person name="Mahittikon J."/>
            <person name="Tanasupawat S."/>
        </authorList>
    </citation>
    <scope>NUCLEOTIDE SEQUENCE</scope>
    <source>
        <strain evidence="3">BKMTCR2-2</strain>
    </source>
</reference>
<proteinExistence type="predicted"/>
<dbReference type="GeneID" id="29814523"/>
<comment type="caution">
    <text evidence="2">The sequence shown here is derived from an EMBL/GenBank/DDBJ whole genome shotgun (WGS) entry which is preliminary data.</text>
</comment>
<evidence type="ECO:0000313" key="2">
    <source>
        <dbReference type="EMBL" id="KYC60442.1"/>
    </source>
</evidence>
<accession>A0A150JT80</accession>
<sequence>MKKCKLTALAAGFFALFCLNLLGLMKLLPLFLTSPLLFAAIFALLLHVNRRNRFKGFNNRRHL</sequence>
<name>A0A150JT80_HEYCO</name>
<feature type="transmembrane region" description="Helical" evidence="1">
    <location>
        <begin position="28"/>
        <end position="48"/>
    </location>
</feature>
<evidence type="ECO:0000313" key="3">
    <source>
        <dbReference type="EMBL" id="MDL5040228.1"/>
    </source>
</evidence>
<dbReference type="Proteomes" id="UP001223084">
    <property type="component" value="Unassembled WGS sequence"/>
</dbReference>
<keyword evidence="1" id="KW-0472">Membrane</keyword>
<dbReference type="EMBL" id="JASUZX010000001">
    <property type="protein sequence ID" value="MDL5040228.1"/>
    <property type="molecule type" value="Genomic_DNA"/>
</dbReference>
<gene>
    <name evidence="2" type="ORF">B4099_0423</name>
    <name evidence="3" type="ORF">QN341_03890</name>
</gene>
<keyword evidence="1" id="KW-0812">Transmembrane</keyword>
<evidence type="ECO:0000256" key="1">
    <source>
        <dbReference type="SAM" id="Phobius"/>
    </source>
</evidence>
<dbReference type="RefSeq" id="WP_017553961.1">
    <property type="nucleotide sequence ID" value="NZ_CP017888.1"/>
</dbReference>
<dbReference type="Proteomes" id="UP000075304">
    <property type="component" value="Unassembled WGS sequence"/>
</dbReference>
<dbReference type="AlphaFoldDB" id="A0A150JT80"/>
<dbReference type="EMBL" id="LQYI01000169">
    <property type="protein sequence ID" value="KYC60442.1"/>
    <property type="molecule type" value="Genomic_DNA"/>
</dbReference>
<organism evidence="2 4">
    <name type="scientific">Heyndrickxia coagulans</name>
    <name type="common">Weizmannia coagulans</name>
    <dbReference type="NCBI Taxonomy" id="1398"/>
    <lineage>
        <taxon>Bacteria</taxon>
        <taxon>Bacillati</taxon>
        <taxon>Bacillota</taxon>
        <taxon>Bacilli</taxon>
        <taxon>Bacillales</taxon>
        <taxon>Bacillaceae</taxon>
        <taxon>Heyndrickxia</taxon>
    </lineage>
</organism>
<evidence type="ECO:0000313" key="4">
    <source>
        <dbReference type="Proteomes" id="UP000075304"/>
    </source>
</evidence>
<dbReference type="PATRIC" id="fig|1398.25.peg.1650"/>